<dbReference type="RefSeq" id="WP_059150572.1">
    <property type="nucleotide sequence ID" value="NZ_KQ130452.1"/>
</dbReference>
<organism evidence="1 2">
    <name type="scientific">Novosphingobium barchaimii LL02</name>
    <dbReference type="NCBI Taxonomy" id="1114963"/>
    <lineage>
        <taxon>Bacteria</taxon>
        <taxon>Pseudomonadati</taxon>
        <taxon>Pseudomonadota</taxon>
        <taxon>Alphaproteobacteria</taxon>
        <taxon>Sphingomonadales</taxon>
        <taxon>Sphingomonadaceae</taxon>
        <taxon>Novosphingobium</taxon>
    </lineage>
</organism>
<gene>
    <name evidence="1" type="ORF">V474_11800</name>
</gene>
<evidence type="ECO:0000313" key="1">
    <source>
        <dbReference type="EMBL" id="KMS60044.1"/>
    </source>
</evidence>
<comment type="caution">
    <text evidence="1">The sequence shown here is derived from an EMBL/GenBank/DDBJ whole genome shotgun (WGS) entry which is preliminary data.</text>
</comment>
<keyword evidence="2" id="KW-1185">Reference proteome</keyword>
<protein>
    <recommendedName>
        <fullName evidence="3">MobA/MobL protein domain-containing protein</fullName>
    </recommendedName>
</protein>
<proteinExistence type="predicted"/>
<sequence length="223" mass="24481">MAARAKPGRIVAKQALVPVTAKAIVTDPGDPLTWLYTNPQGSSQTGLVFGVLRRNYGDRLNSAAEFGRRKMQPIVPDGDPLSSPWRTTAERIDVVLPSGTDDGLADAESILTGMDEHALAHEKALLVYLTLPFQDDDRLHEGWERCRDFARQIARERGLATVLILHSPGAVGAPHPPHCHLLVVPRTTRLGLRFGVYDDELTCDQGQAVIEAMWRRHIASDPA</sequence>
<dbReference type="AlphaFoldDB" id="A0A0J7Y7Z4"/>
<dbReference type="PATRIC" id="fig|1114963.3.peg.1266"/>
<dbReference type="Proteomes" id="UP000052268">
    <property type="component" value="Unassembled WGS sequence"/>
</dbReference>
<dbReference type="EMBL" id="JACU01000002">
    <property type="protein sequence ID" value="KMS60044.1"/>
    <property type="molecule type" value="Genomic_DNA"/>
</dbReference>
<evidence type="ECO:0008006" key="3">
    <source>
        <dbReference type="Google" id="ProtNLM"/>
    </source>
</evidence>
<accession>A0A0J7Y7Z4</accession>
<name>A0A0J7Y7Z4_9SPHN</name>
<dbReference type="OrthoDB" id="9017325at2"/>
<evidence type="ECO:0000313" key="2">
    <source>
        <dbReference type="Proteomes" id="UP000052268"/>
    </source>
</evidence>
<reference evidence="1 2" key="1">
    <citation type="journal article" date="2015" name="G3 (Bethesda)">
        <title>Insights into Ongoing Evolution of the Hexachlorocyclohexane Catabolic Pathway from Comparative Genomics of Ten Sphingomonadaceae Strains.</title>
        <authorList>
            <person name="Pearce S.L."/>
            <person name="Oakeshott J.G."/>
            <person name="Pandey G."/>
        </authorList>
    </citation>
    <scope>NUCLEOTIDE SEQUENCE [LARGE SCALE GENOMIC DNA]</scope>
    <source>
        <strain evidence="1 2">LL02</strain>
    </source>
</reference>